<evidence type="ECO:0000313" key="11">
    <source>
        <dbReference type="Proteomes" id="UP000001554"/>
    </source>
</evidence>
<feature type="signal peptide" evidence="9">
    <location>
        <begin position="1"/>
        <end position="20"/>
    </location>
</feature>
<dbReference type="PANTHER" id="PTHR10869:SF244">
    <property type="entry name" value="PROLYL 4-HYDROXYLASE SUBUNIT ALPHA-2"/>
    <property type="match status" value="1"/>
</dbReference>
<reference evidence="12" key="2">
    <citation type="submission" date="2025-08" db="UniProtKB">
        <authorList>
            <consortium name="RefSeq"/>
        </authorList>
    </citation>
    <scope>IDENTIFICATION</scope>
    <source>
        <strain evidence="12">S238N-H82</strain>
        <tissue evidence="12">Testes</tissue>
    </source>
</reference>
<dbReference type="GeneID" id="118419452"/>
<keyword evidence="6" id="KW-0408">Iron</keyword>
<dbReference type="Proteomes" id="UP000001554">
    <property type="component" value="Chromosome 7"/>
</dbReference>
<feature type="region of interest" description="Disordered" evidence="8">
    <location>
        <begin position="261"/>
        <end position="282"/>
    </location>
</feature>
<feature type="compositionally biased region" description="Basic and acidic residues" evidence="8">
    <location>
        <begin position="261"/>
        <end position="281"/>
    </location>
</feature>
<comment type="cofactor">
    <cofactor evidence="1">
        <name>L-ascorbate</name>
        <dbReference type="ChEBI" id="CHEBI:38290"/>
    </cofactor>
</comment>
<keyword evidence="7" id="KW-0802">TPR repeat</keyword>
<evidence type="ECO:0000313" key="12">
    <source>
        <dbReference type="RefSeq" id="XP_035681721.1"/>
    </source>
</evidence>
<dbReference type="Gene3D" id="6.10.140.1460">
    <property type="match status" value="1"/>
</dbReference>
<evidence type="ECO:0000256" key="7">
    <source>
        <dbReference type="PROSITE-ProRule" id="PRU00339"/>
    </source>
</evidence>
<dbReference type="InterPro" id="IPR006620">
    <property type="entry name" value="Pro_4_hyd_alph"/>
</dbReference>
<gene>
    <name evidence="12" type="primary">LOC118419452</name>
</gene>
<evidence type="ECO:0000256" key="3">
    <source>
        <dbReference type="ARBA" id="ARBA00022896"/>
    </source>
</evidence>
<feature type="domain" description="Prolyl 4-hydroxylase alpha subunit" evidence="10">
    <location>
        <begin position="341"/>
        <end position="504"/>
    </location>
</feature>
<keyword evidence="5" id="KW-0560">Oxidoreductase</keyword>
<reference evidence="11" key="1">
    <citation type="journal article" date="2020" name="Nat. Ecol. Evol.">
        <title>Deeply conserved synteny resolves early events in vertebrate evolution.</title>
        <authorList>
            <person name="Simakov O."/>
            <person name="Marletaz F."/>
            <person name="Yue J.X."/>
            <person name="O'Connell B."/>
            <person name="Jenkins J."/>
            <person name="Brandt A."/>
            <person name="Calef R."/>
            <person name="Tung C.H."/>
            <person name="Huang T.K."/>
            <person name="Schmutz J."/>
            <person name="Satoh N."/>
            <person name="Yu J.K."/>
            <person name="Putnam N.H."/>
            <person name="Green R.E."/>
            <person name="Rokhsar D.S."/>
        </authorList>
    </citation>
    <scope>NUCLEOTIDE SEQUENCE [LARGE SCALE GENOMIC DNA]</scope>
    <source>
        <strain evidence="11">S238N-H82</strain>
    </source>
</reference>
<keyword evidence="2" id="KW-0479">Metal-binding</keyword>
<evidence type="ECO:0000256" key="8">
    <source>
        <dbReference type="SAM" id="MobiDB-lite"/>
    </source>
</evidence>
<dbReference type="GO" id="GO:0031418">
    <property type="term" value="F:L-ascorbic acid binding"/>
    <property type="evidence" value="ECO:0007669"/>
    <property type="project" value="UniProtKB-KW"/>
</dbReference>
<dbReference type="InterPro" id="IPR013547">
    <property type="entry name" value="P4H_N"/>
</dbReference>
<dbReference type="PROSITE" id="PS51257">
    <property type="entry name" value="PROKAR_LIPOPROTEIN"/>
    <property type="match status" value="1"/>
</dbReference>
<sequence length="520" mass="58169">MRHPSYRLFVLFALLTACDADFYSATFRLENLAKIEQQMVESARRYIQQGGQVPWTLQRLCESMSHPGYSDPVRMVHSPVGAYLLLKRFHHTWAHIMEELPNPLDVLGQDDLAHVFPTPADLEGSALALLRLQGVYNLDLPSIAEGGVVVNCEKSQTSTDNSLEQCEPANLSRLTGQPPPLPLEVSDVFYIGSVAYKRREFYYAAIWYNLTLNLMTQRSPSEGDPGLLQVLEALGDSYSELEKYQQASAFYKRALDQGDNDHSQRLESKAEDVRNKADKHGPTLVRPRSIYNNYEELCRAGVLQRERATVETTTLTCTLVRPSALFYISPLKMEVLREKEPRVALYYDVITDGEAGVMRQLGFSKFERSTVLPSPGETVVSDTRVSETGWVPDTEDLVVAKLSRMVAHITGLNTTFPTGDNFQEEVSRTLMAANRILTFLFYLSEVEAGGATVFTEANIAVPVVKNSAVLFENTNKALVRSRASVHAGCPVLIGSKWVANKWIHEIGNELQRPCGLTQEE</sequence>
<evidence type="ECO:0000259" key="10">
    <source>
        <dbReference type="SMART" id="SM00702"/>
    </source>
</evidence>
<evidence type="ECO:0000256" key="1">
    <source>
        <dbReference type="ARBA" id="ARBA00001961"/>
    </source>
</evidence>
<evidence type="ECO:0000256" key="9">
    <source>
        <dbReference type="SAM" id="SignalP"/>
    </source>
</evidence>
<evidence type="ECO:0000256" key="4">
    <source>
        <dbReference type="ARBA" id="ARBA00022964"/>
    </source>
</evidence>
<protein>
    <submittedName>
        <fullName evidence="12">Prolyl 4-hydroxylase subunit alpha-3-like isoform X2</fullName>
    </submittedName>
</protein>
<dbReference type="Gene3D" id="1.25.40.10">
    <property type="entry name" value="Tetratricopeptide repeat domain"/>
    <property type="match status" value="1"/>
</dbReference>
<proteinExistence type="predicted"/>
<dbReference type="InterPro" id="IPR045054">
    <property type="entry name" value="P4HA-like"/>
</dbReference>
<dbReference type="Pfam" id="PF13640">
    <property type="entry name" value="2OG-FeII_Oxy_3"/>
    <property type="match status" value="1"/>
</dbReference>
<dbReference type="GO" id="GO:0005783">
    <property type="term" value="C:endoplasmic reticulum"/>
    <property type="evidence" value="ECO:0007669"/>
    <property type="project" value="InterPro"/>
</dbReference>
<organism evidence="11 12">
    <name type="scientific">Branchiostoma floridae</name>
    <name type="common">Florida lancelet</name>
    <name type="synonym">Amphioxus</name>
    <dbReference type="NCBI Taxonomy" id="7739"/>
    <lineage>
        <taxon>Eukaryota</taxon>
        <taxon>Metazoa</taxon>
        <taxon>Chordata</taxon>
        <taxon>Cephalochordata</taxon>
        <taxon>Leptocardii</taxon>
        <taxon>Amphioxiformes</taxon>
        <taxon>Branchiostomatidae</taxon>
        <taxon>Branchiostoma</taxon>
    </lineage>
</organism>
<dbReference type="PANTHER" id="PTHR10869">
    <property type="entry name" value="PROLYL 4-HYDROXYLASE ALPHA SUBUNIT"/>
    <property type="match status" value="1"/>
</dbReference>
<dbReference type="GO" id="GO:0004656">
    <property type="term" value="F:procollagen-proline 4-dioxygenase activity"/>
    <property type="evidence" value="ECO:0007669"/>
    <property type="project" value="InterPro"/>
</dbReference>
<dbReference type="Pfam" id="PF08336">
    <property type="entry name" value="P4Ha_N"/>
    <property type="match status" value="1"/>
</dbReference>
<dbReference type="InterPro" id="IPR019734">
    <property type="entry name" value="TPR_rpt"/>
</dbReference>
<evidence type="ECO:0000256" key="6">
    <source>
        <dbReference type="ARBA" id="ARBA00023004"/>
    </source>
</evidence>
<dbReference type="RefSeq" id="XP_035681721.1">
    <property type="nucleotide sequence ID" value="XM_035825828.1"/>
</dbReference>
<dbReference type="SMART" id="SM00702">
    <property type="entry name" value="P4Hc"/>
    <property type="match status" value="1"/>
</dbReference>
<dbReference type="GO" id="GO:0005506">
    <property type="term" value="F:iron ion binding"/>
    <property type="evidence" value="ECO:0007669"/>
    <property type="project" value="InterPro"/>
</dbReference>
<feature type="repeat" description="TPR" evidence="7">
    <location>
        <begin position="228"/>
        <end position="261"/>
    </location>
</feature>
<dbReference type="AlphaFoldDB" id="A0A9J7MWU9"/>
<dbReference type="SUPFAM" id="SSF48452">
    <property type="entry name" value="TPR-like"/>
    <property type="match status" value="1"/>
</dbReference>
<feature type="chain" id="PRO_5039936448" evidence="9">
    <location>
        <begin position="21"/>
        <end position="520"/>
    </location>
</feature>
<name>A0A9J7MWU9_BRAFL</name>
<dbReference type="PROSITE" id="PS50005">
    <property type="entry name" value="TPR"/>
    <property type="match status" value="1"/>
</dbReference>
<evidence type="ECO:0000256" key="5">
    <source>
        <dbReference type="ARBA" id="ARBA00023002"/>
    </source>
</evidence>
<keyword evidence="9" id="KW-0732">Signal</keyword>
<accession>A0A9J7MWU9</accession>
<keyword evidence="11" id="KW-1185">Reference proteome</keyword>
<keyword evidence="3" id="KW-0847">Vitamin C</keyword>
<evidence type="ECO:0000256" key="2">
    <source>
        <dbReference type="ARBA" id="ARBA00022723"/>
    </source>
</evidence>
<dbReference type="InterPro" id="IPR044862">
    <property type="entry name" value="Pro_4_hyd_alph_FE2OG_OXY"/>
</dbReference>
<dbReference type="InterPro" id="IPR011990">
    <property type="entry name" value="TPR-like_helical_dom_sf"/>
</dbReference>
<keyword evidence="4" id="KW-0223">Dioxygenase</keyword>
<dbReference type="Gene3D" id="2.60.120.620">
    <property type="entry name" value="q2cbj1_9rhob like domain"/>
    <property type="match status" value="1"/>
</dbReference>